<dbReference type="InterPro" id="IPR001314">
    <property type="entry name" value="Peptidase_S1A"/>
</dbReference>
<keyword evidence="7" id="KW-0732">Signal</keyword>
<evidence type="ECO:0000313" key="10">
    <source>
        <dbReference type="RefSeq" id="XP_020649890.1"/>
    </source>
</evidence>
<name>A0A6J0TS96_9SAUR</name>
<dbReference type="GO" id="GO:0004252">
    <property type="term" value="F:serine-type endopeptidase activity"/>
    <property type="evidence" value="ECO:0007669"/>
    <property type="project" value="InterPro"/>
</dbReference>
<dbReference type="InterPro" id="IPR033116">
    <property type="entry name" value="TRYPSIN_SER"/>
</dbReference>
<evidence type="ECO:0000256" key="7">
    <source>
        <dbReference type="SAM" id="SignalP"/>
    </source>
</evidence>
<dbReference type="AlphaFoldDB" id="A0A6J0TS96"/>
<dbReference type="GO" id="GO:0006508">
    <property type="term" value="P:proteolysis"/>
    <property type="evidence" value="ECO:0007669"/>
    <property type="project" value="UniProtKB-KW"/>
</dbReference>
<evidence type="ECO:0000256" key="3">
    <source>
        <dbReference type="ARBA" id="ARBA00022801"/>
    </source>
</evidence>
<dbReference type="InterPro" id="IPR018114">
    <property type="entry name" value="TRYPSIN_HIS"/>
</dbReference>
<dbReference type="GO" id="GO:0005576">
    <property type="term" value="C:extracellular region"/>
    <property type="evidence" value="ECO:0007669"/>
    <property type="project" value="UniProtKB-ARBA"/>
</dbReference>
<dbReference type="Gene3D" id="2.40.10.10">
    <property type="entry name" value="Trypsin-like serine proteases"/>
    <property type="match status" value="2"/>
</dbReference>
<accession>A0A6J0TS96</accession>
<protein>
    <submittedName>
        <fullName evidence="10">Duodenase-1-like</fullName>
    </submittedName>
</protein>
<keyword evidence="3 6" id="KW-0378">Hydrolase</keyword>
<dbReference type="PROSITE" id="PS00135">
    <property type="entry name" value="TRYPSIN_SER"/>
    <property type="match status" value="1"/>
</dbReference>
<dbReference type="PROSITE" id="PS00134">
    <property type="entry name" value="TRYPSIN_HIS"/>
    <property type="match status" value="1"/>
</dbReference>
<dbReference type="GO" id="GO:0035821">
    <property type="term" value="P:modulation of process of another organism"/>
    <property type="evidence" value="ECO:0007669"/>
    <property type="project" value="UniProtKB-ARBA"/>
</dbReference>
<evidence type="ECO:0000256" key="6">
    <source>
        <dbReference type="RuleBase" id="RU363034"/>
    </source>
</evidence>
<dbReference type="Proteomes" id="UP001652642">
    <property type="component" value="Chromosome 7"/>
</dbReference>
<keyword evidence="9" id="KW-1185">Reference proteome</keyword>
<gene>
    <name evidence="10" type="primary">LOC110079299</name>
</gene>
<dbReference type="SMART" id="SM00020">
    <property type="entry name" value="Tryp_SPc"/>
    <property type="match status" value="1"/>
</dbReference>
<dbReference type="KEGG" id="pvt:110079299"/>
<feature type="domain" description="Peptidase S1" evidence="8">
    <location>
        <begin position="27"/>
        <end position="242"/>
    </location>
</feature>
<dbReference type="CDD" id="cd00190">
    <property type="entry name" value="Tryp_SPc"/>
    <property type="match status" value="1"/>
</dbReference>
<dbReference type="GeneID" id="110079299"/>
<dbReference type="PANTHER" id="PTHR24271">
    <property type="entry name" value="KALLIKREIN-RELATED"/>
    <property type="match status" value="1"/>
</dbReference>
<evidence type="ECO:0000259" key="8">
    <source>
        <dbReference type="PROSITE" id="PS50240"/>
    </source>
</evidence>
<evidence type="ECO:0000256" key="2">
    <source>
        <dbReference type="ARBA" id="ARBA00022670"/>
    </source>
</evidence>
<sequence>MGRPLARLLCLMLSFPWIQPDLLRSHIIGGHEAKPHSRPYMAILKSDEGYVCGGTLIAPQWVMTAAHCMMEFTVVLGAHNVYHMEKSQQVIGVKSYHMHPGYDENTYANDMLLLKLDFEASLNKDVQIMPLPKSRSDLPEGTPCSIAGWGLIDKDETTSTLFEANVTIYNRRKCKAFYPYLEDGMICAGSYNQMRDTSQGDSGGPMICRGVVHGVVSYGYNSPPGVYARVAYYLRWIESVMESNP</sequence>
<dbReference type="PANTHER" id="PTHR24271:SF90">
    <property type="entry name" value="PEPTIDASE S1 DOMAIN-CONTAINING PROTEIN"/>
    <property type="match status" value="1"/>
</dbReference>
<evidence type="ECO:0000313" key="9">
    <source>
        <dbReference type="Proteomes" id="UP001652642"/>
    </source>
</evidence>
<dbReference type="InParanoid" id="A0A6J0TS96"/>
<feature type="signal peptide" evidence="7">
    <location>
        <begin position="1"/>
        <end position="20"/>
    </location>
</feature>
<dbReference type="PRINTS" id="PR00722">
    <property type="entry name" value="CHYMOTRYPSIN"/>
</dbReference>
<dbReference type="PROSITE" id="PS50240">
    <property type="entry name" value="TRYPSIN_DOM"/>
    <property type="match status" value="1"/>
</dbReference>
<dbReference type="InterPro" id="IPR043504">
    <property type="entry name" value="Peptidase_S1_PA_chymotrypsin"/>
</dbReference>
<proteinExistence type="inferred from homology"/>
<dbReference type="InterPro" id="IPR001254">
    <property type="entry name" value="Trypsin_dom"/>
</dbReference>
<keyword evidence="4 6" id="KW-0720">Serine protease</keyword>
<organism evidence="9 10">
    <name type="scientific">Pogona vitticeps</name>
    <name type="common">central bearded dragon</name>
    <dbReference type="NCBI Taxonomy" id="103695"/>
    <lineage>
        <taxon>Eukaryota</taxon>
        <taxon>Metazoa</taxon>
        <taxon>Chordata</taxon>
        <taxon>Craniata</taxon>
        <taxon>Vertebrata</taxon>
        <taxon>Euteleostomi</taxon>
        <taxon>Lepidosauria</taxon>
        <taxon>Squamata</taxon>
        <taxon>Bifurcata</taxon>
        <taxon>Unidentata</taxon>
        <taxon>Episquamata</taxon>
        <taxon>Toxicofera</taxon>
        <taxon>Iguania</taxon>
        <taxon>Acrodonta</taxon>
        <taxon>Agamidae</taxon>
        <taxon>Amphibolurinae</taxon>
        <taxon>Pogona</taxon>
    </lineage>
</organism>
<dbReference type="RefSeq" id="XP_020649890.1">
    <property type="nucleotide sequence ID" value="XM_020794231.2"/>
</dbReference>
<evidence type="ECO:0000256" key="4">
    <source>
        <dbReference type="ARBA" id="ARBA00022825"/>
    </source>
</evidence>
<evidence type="ECO:0000256" key="5">
    <source>
        <dbReference type="ARBA" id="ARBA00023157"/>
    </source>
</evidence>
<dbReference type="FunFam" id="2.40.10.10:FF:000005">
    <property type="entry name" value="Serine protease 37"/>
    <property type="match status" value="1"/>
</dbReference>
<reference evidence="10" key="1">
    <citation type="submission" date="2025-08" db="UniProtKB">
        <authorList>
            <consortium name="RefSeq"/>
        </authorList>
    </citation>
    <scope>IDENTIFICATION</scope>
</reference>
<evidence type="ECO:0000256" key="1">
    <source>
        <dbReference type="ARBA" id="ARBA00009228"/>
    </source>
</evidence>
<dbReference type="Pfam" id="PF00089">
    <property type="entry name" value="Trypsin"/>
    <property type="match status" value="1"/>
</dbReference>
<dbReference type="InterPro" id="IPR009003">
    <property type="entry name" value="Peptidase_S1_PA"/>
</dbReference>
<dbReference type="SUPFAM" id="SSF50494">
    <property type="entry name" value="Trypsin-like serine proteases"/>
    <property type="match status" value="1"/>
</dbReference>
<keyword evidence="2 6" id="KW-0645">Protease</keyword>
<feature type="chain" id="PRO_5026961179" evidence="7">
    <location>
        <begin position="21"/>
        <end position="245"/>
    </location>
</feature>
<dbReference type="OrthoDB" id="5565075at2759"/>
<comment type="similarity">
    <text evidence="1">Belongs to the peptidase S1 family. Snake venom subfamily.</text>
</comment>
<keyword evidence="5" id="KW-1015">Disulfide bond</keyword>